<evidence type="ECO:0000256" key="10">
    <source>
        <dbReference type="ARBA" id="ARBA00047493"/>
    </source>
</evidence>
<dbReference type="InterPro" id="IPR001645">
    <property type="entry name" value="Folylpolyglutamate_synth"/>
</dbReference>
<evidence type="ECO:0000256" key="11">
    <source>
        <dbReference type="PIRNR" id="PIRNR001563"/>
    </source>
</evidence>
<dbReference type="NCBIfam" id="TIGR01499">
    <property type="entry name" value="folC"/>
    <property type="match status" value="1"/>
</dbReference>
<reference evidence="15" key="1">
    <citation type="journal article" date="2016" name="Front. Microbiol.">
        <title>Complete Genome Sequence of Clostridium estertheticum DSM 8809, a Microbe Identified in Spoiled Vacuum Packed Beef.</title>
        <authorList>
            <person name="Yu Z."/>
            <person name="Gunn L."/>
            <person name="Brennan E."/>
            <person name="Reid R."/>
            <person name="Wall P.G."/>
            <person name="Gaora O.P."/>
            <person name="Hurley D."/>
            <person name="Bolton D."/>
            <person name="Fanning S."/>
        </authorList>
    </citation>
    <scope>NUCLEOTIDE SEQUENCE [LARGE SCALE GENOMIC DNA]</scope>
    <source>
        <strain evidence="15">DSM 8809</strain>
    </source>
</reference>
<dbReference type="PIRSF" id="PIRSF001563">
    <property type="entry name" value="Folylpolyglu_synth"/>
    <property type="match status" value="1"/>
</dbReference>
<keyword evidence="5" id="KW-0479">Metal-binding</keyword>
<evidence type="ECO:0000256" key="4">
    <source>
        <dbReference type="ARBA" id="ARBA00022598"/>
    </source>
</evidence>
<dbReference type="RefSeq" id="WP_071614039.1">
    <property type="nucleotide sequence ID" value="NZ_CP015756.1"/>
</dbReference>
<evidence type="ECO:0000256" key="2">
    <source>
        <dbReference type="ARBA" id="ARBA00008276"/>
    </source>
</evidence>
<proteinExistence type="inferred from homology"/>
<dbReference type="InterPro" id="IPR004101">
    <property type="entry name" value="Mur_ligase_C"/>
</dbReference>
<dbReference type="FunFam" id="3.40.1190.10:FF:000011">
    <property type="entry name" value="Folylpolyglutamate synthase/dihydrofolate synthase"/>
    <property type="match status" value="1"/>
</dbReference>
<dbReference type="OrthoDB" id="9809356at2"/>
<keyword evidence="15" id="KW-1185">Reference proteome</keyword>
<dbReference type="SUPFAM" id="SSF53244">
    <property type="entry name" value="MurD-like peptide ligases, peptide-binding domain"/>
    <property type="match status" value="1"/>
</dbReference>
<dbReference type="GO" id="GO:0005524">
    <property type="term" value="F:ATP binding"/>
    <property type="evidence" value="ECO:0007669"/>
    <property type="project" value="UniProtKB-KW"/>
</dbReference>
<comment type="cofactor">
    <cofactor evidence="1">
        <name>Mg(2+)</name>
        <dbReference type="ChEBI" id="CHEBI:18420"/>
    </cofactor>
</comment>
<dbReference type="PROSITE" id="PS01012">
    <property type="entry name" value="FOLYLPOLYGLU_SYNT_2"/>
    <property type="match status" value="1"/>
</dbReference>
<feature type="domain" description="Mur ligase central" evidence="13">
    <location>
        <begin position="44"/>
        <end position="287"/>
    </location>
</feature>
<evidence type="ECO:0000313" key="14">
    <source>
        <dbReference type="EMBL" id="APC41746.1"/>
    </source>
</evidence>
<keyword evidence="8" id="KW-0460">Magnesium</keyword>
<keyword evidence="6 11" id="KW-0547">Nucleotide-binding</keyword>
<evidence type="ECO:0000256" key="9">
    <source>
        <dbReference type="ARBA" id="ARBA00030592"/>
    </source>
</evidence>
<keyword evidence="4 11" id="KW-0436">Ligase</keyword>
<evidence type="ECO:0000259" key="13">
    <source>
        <dbReference type="Pfam" id="PF08245"/>
    </source>
</evidence>
<dbReference type="InterPro" id="IPR018109">
    <property type="entry name" value="Folylpolyglutamate_synth_CS"/>
</dbReference>
<dbReference type="Gene3D" id="3.40.1190.10">
    <property type="entry name" value="Mur-like, catalytic domain"/>
    <property type="match status" value="1"/>
</dbReference>
<comment type="similarity">
    <text evidence="2 11">Belongs to the folylpolyglutamate synthase family.</text>
</comment>
<name>A0A1J0GK08_9CLOT</name>
<dbReference type="STRING" id="1552.A7L45_17570"/>
<dbReference type="InterPro" id="IPR013221">
    <property type="entry name" value="Mur_ligase_cen"/>
</dbReference>
<keyword evidence="7 11" id="KW-0067">ATP-binding</keyword>
<dbReference type="PANTHER" id="PTHR11136:SF0">
    <property type="entry name" value="DIHYDROFOLATE SYNTHETASE-RELATED"/>
    <property type="match status" value="1"/>
</dbReference>
<dbReference type="Proteomes" id="UP000182569">
    <property type="component" value="Chromosome"/>
</dbReference>
<evidence type="ECO:0000256" key="8">
    <source>
        <dbReference type="ARBA" id="ARBA00022842"/>
    </source>
</evidence>
<dbReference type="AlphaFoldDB" id="A0A1J0GK08"/>
<dbReference type="Pfam" id="PF02875">
    <property type="entry name" value="Mur_ligase_C"/>
    <property type="match status" value="1"/>
</dbReference>
<dbReference type="GO" id="GO:0005737">
    <property type="term" value="C:cytoplasm"/>
    <property type="evidence" value="ECO:0007669"/>
    <property type="project" value="TreeGrafter"/>
</dbReference>
<dbReference type="GO" id="GO:0008841">
    <property type="term" value="F:dihydrofolate synthase activity"/>
    <property type="evidence" value="ECO:0007669"/>
    <property type="project" value="TreeGrafter"/>
</dbReference>
<dbReference type="GO" id="GO:0004326">
    <property type="term" value="F:tetrahydrofolylpolyglutamate synthase activity"/>
    <property type="evidence" value="ECO:0007669"/>
    <property type="project" value="UniProtKB-EC"/>
</dbReference>
<evidence type="ECO:0000256" key="7">
    <source>
        <dbReference type="ARBA" id="ARBA00022840"/>
    </source>
</evidence>
<evidence type="ECO:0000256" key="3">
    <source>
        <dbReference type="ARBA" id="ARBA00013025"/>
    </source>
</evidence>
<dbReference type="PANTHER" id="PTHR11136">
    <property type="entry name" value="FOLYLPOLYGLUTAMATE SYNTHASE-RELATED"/>
    <property type="match status" value="1"/>
</dbReference>
<dbReference type="Gene3D" id="3.90.190.20">
    <property type="entry name" value="Mur ligase, C-terminal domain"/>
    <property type="match status" value="1"/>
</dbReference>
<evidence type="ECO:0000259" key="12">
    <source>
        <dbReference type="Pfam" id="PF02875"/>
    </source>
</evidence>
<dbReference type="SUPFAM" id="SSF53623">
    <property type="entry name" value="MurD-like peptide ligases, catalytic domain"/>
    <property type="match status" value="1"/>
</dbReference>
<dbReference type="Pfam" id="PF08245">
    <property type="entry name" value="Mur_ligase_M"/>
    <property type="match status" value="1"/>
</dbReference>
<sequence>MNYDEARSYITNTAKFGSKLGLDRTEKLLELLGNPHKKLKCIHIAGTNGKGSTSAMVSSILVEAGYTVGSYISPFIEEFEERIQINNKNISKDDLSDIITEVSKAVEKVVELGYINPTEFEIITCAGFLYFYKNNIDFAVIEVGLGGRLDSTNVITPILSIITSISLDHTLILGDTLEKITYEKAGIIKKGVPVVVYPQEKQSYDVIEKKCREKKCQLIKVPRDSAVYLGKENLKQVVSTLMEGKVPYNHNAITQKIEIKTLNNDYSIDLALLGKHQLLNCSVAVHAIEALIGQGVIISKDNIIAGLINVVWPARLEVMNRRPLVVIDGAHNIDGIKNLTESIDMYFNYNKIILILGILADKQVEEMIKTIVPKVYRVITVTPHSERAELSEELKVQVEKYTSKCESIEDYELAYKKALSYCEDDDLLLVSGSLYMVGDMRKIIRNVHIQ</sequence>
<protein>
    <recommendedName>
        <fullName evidence="3">tetrahydrofolate synthase</fullName>
        <ecNumber evidence="3">6.3.2.17</ecNumber>
    </recommendedName>
    <alternativeName>
        <fullName evidence="9">Tetrahydrofolylpolyglutamate synthase</fullName>
    </alternativeName>
</protein>
<evidence type="ECO:0000256" key="1">
    <source>
        <dbReference type="ARBA" id="ARBA00001946"/>
    </source>
</evidence>
<evidence type="ECO:0000256" key="5">
    <source>
        <dbReference type="ARBA" id="ARBA00022723"/>
    </source>
</evidence>
<gene>
    <name evidence="14" type="ORF">A7L45_17570</name>
</gene>
<organism evidence="14 15">
    <name type="scientific">Clostridium estertheticum subsp. estertheticum</name>
    <dbReference type="NCBI Taxonomy" id="1552"/>
    <lineage>
        <taxon>Bacteria</taxon>
        <taxon>Bacillati</taxon>
        <taxon>Bacillota</taxon>
        <taxon>Clostridia</taxon>
        <taxon>Eubacteriales</taxon>
        <taxon>Clostridiaceae</taxon>
        <taxon>Clostridium</taxon>
    </lineage>
</organism>
<dbReference type="PROSITE" id="PS01011">
    <property type="entry name" value="FOLYLPOLYGLU_SYNT_1"/>
    <property type="match status" value="1"/>
</dbReference>
<evidence type="ECO:0000256" key="6">
    <source>
        <dbReference type="ARBA" id="ARBA00022741"/>
    </source>
</evidence>
<comment type="catalytic activity">
    <reaction evidence="10">
        <text>(6S)-5,6,7,8-tetrahydrofolyl-(gamma-L-Glu)(n) + L-glutamate + ATP = (6S)-5,6,7,8-tetrahydrofolyl-(gamma-L-Glu)(n+1) + ADP + phosphate + H(+)</text>
        <dbReference type="Rhea" id="RHEA:10580"/>
        <dbReference type="Rhea" id="RHEA-COMP:14738"/>
        <dbReference type="Rhea" id="RHEA-COMP:14740"/>
        <dbReference type="ChEBI" id="CHEBI:15378"/>
        <dbReference type="ChEBI" id="CHEBI:29985"/>
        <dbReference type="ChEBI" id="CHEBI:30616"/>
        <dbReference type="ChEBI" id="CHEBI:43474"/>
        <dbReference type="ChEBI" id="CHEBI:141005"/>
        <dbReference type="ChEBI" id="CHEBI:456216"/>
        <dbReference type="EC" id="6.3.2.17"/>
    </reaction>
</comment>
<evidence type="ECO:0000313" key="15">
    <source>
        <dbReference type="Proteomes" id="UP000182569"/>
    </source>
</evidence>
<dbReference type="EMBL" id="CP015756">
    <property type="protein sequence ID" value="APC41746.1"/>
    <property type="molecule type" value="Genomic_DNA"/>
</dbReference>
<dbReference type="EC" id="6.3.2.17" evidence="3"/>
<feature type="domain" description="Mur ligase C-terminal" evidence="12">
    <location>
        <begin position="315"/>
        <end position="433"/>
    </location>
</feature>
<dbReference type="InterPro" id="IPR036615">
    <property type="entry name" value="Mur_ligase_C_dom_sf"/>
</dbReference>
<dbReference type="KEGG" id="ceu:A7L45_17570"/>
<accession>A0A1J0GK08</accession>
<dbReference type="InterPro" id="IPR036565">
    <property type="entry name" value="Mur-like_cat_sf"/>
</dbReference>
<dbReference type="GO" id="GO:0046872">
    <property type="term" value="F:metal ion binding"/>
    <property type="evidence" value="ECO:0007669"/>
    <property type="project" value="UniProtKB-KW"/>
</dbReference>